<dbReference type="SMART" id="SM00072">
    <property type="entry name" value="GuKc"/>
    <property type="match status" value="1"/>
</dbReference>
<dbReference type="Pfam" id="PF14580">
    <property type="entry name" value="LRR_9"/>
    <property type="match status" value="1"/>
</dbReference>
<dbReference type="SUPFAM" id="SSF52058">
    <property type="entry name" value="L domain-like"/>
    <property type="match status" value="1"/>
</dbReference>
<dbReference type="OrthoDB" id="6334211at2759"/>
<keyword evidence="7" id="KW-1185">Reference proteome</keyword>
<dbReference type="Pfam" id="PF12799">
    <property type="entry name" value="LRR_4"/>
    <property type="match status" value="1"/>
</dbReference>
<dbReference type="InterPro" id="IPR008145">
    <property type="entry name" value="GK/Ca_channel_bsu"/>
</dbReference>
<evidence type="ECO:0000256" key="1">
    <source>
        <dbReference type="ARBA" id="ARBA00022614"/>
    </source>
</evidence>
<dbReference type="InterPro" id="IPR032675">
    <property type="entry name" value="LRR_dom_sf"/>
</dbReference>
<dbReference type="SUPFAM" id="SSF52540">
    <property type="entry name" value="P-loop containing nucleoside triphosphate hydrolases"/>
    <property type="match status" value="1"/>
</dbReference>
<dbReference type="FunFam" id="3.40.50.300:FF:000828">
    <property type="entry name" value="leucine-rich repeat and guanylate kinase domain-containing protein-like"/>
    <property type="match status" value="1"/>
</dbReference>
<dbReference type="Pfam" id="PF13516">
    <property type="entry name" value="LRR_6"/>
    <property type="match status" value="1"/>
</dbReference>
<reference evidence="6" key="1">
    <citation type="submission" date="2021-01" db="EMBL/GenBank/DDBJ databases">
        <authorList>
            <person name="Zahm M."/>
            <person name="Roques C."/>
            <person name="Cabau C."/>
            <person name="Klopp C."/>
            <person name="Donnadieu C."/>
            <person name="Jouanno E."/>
            <person name="Lampietro C."/>
            <person name="Louis A."/>
            <person name="Herpin A."/>
            <person name="Echchiki A."/>
            <person name="Berthelot C."/>
            <person name="Parey E."/>
            <person name="Roest-Crollius H."/>
            <person name="Braasch I."/>
            <person name="Postlethwait J."/>
            <person name="Bobe J."/>
            <person name="Montfort J."/>
            <person name="Bouchez O."/>
            <person name="Begum T."/>
            <person name="Mejri S."/>
            <person name="Adams A."/>
            <person name="Chen W.-J."/>
            <person name="Guiguen Y."/>
        </authorList>
    </citation>
    <scope>NUCLEOTIDE SEQUENCE</scope>
    <source>
        <tissue evidence="6">Blood</tissue>
    </source>
</reference>
<dbReference type="Proteomes" id="UP000829720">
    <property type="component" value="Unassembled WGS sequence"/>
</dbReference>
<sequence>MQNQVPKSFSRLPGNTKEASVGYFDFIRICAHTVSPPENPLGSQENLLPASEGAEEGEERSVEDDGELNEEEVAKCLHNLGPSATGLEYMYRSLSAPGRNLTDISILCSYIHLQKLELPYNKIKDLSCVSHMPYLLILDVSHNEISDFFGFHPPKNLKEVNFSYNQVSEMKVLSAYFSLEKLNVDHNSIREIRGLEKCARLRYLSLAHNRISRITGLGNLPLKELCLRGNFLRKVENMDTIWTLQTLDLSSNKIQSLAGLQNLQLLGSLNLEGNMVSEIKEATHIHDMPLLSELNLLRNPVQEQADYRLALIFLLQQLRTLDQQEVSAVNKYDPPPEVTAARDHMMHLVHQLRQPQVIFDSTLPSLDAPYPMLVLTGPQACGKRELAHRLCRDFNDFFAYGTCHTTRSPYFGEEDGSDYHFVSEEVFQDMILEGKFIQTMRYGEHWYGLSREAIESVAREGLACCVHMELEGVRSLKLTYFEPRYILLLPMDREGYGQRLRRRGLYSQAQINFALSRVDEYVKVNKEKPGFFDNFIPCDSTMEAYKALGQVVREYLGLEEQEETDCSSAVPENTSVGDSLTDGRSKGTQPAQGADQTDPTEDLRGSGLPTEKAGAALGGIEREKSWSLHYTQPLNRVSLTAPGSIGQQTLRDCASSSSVVPATGDGPPDLNEENSLQETPARSGRSSPQGMGVGLNMDALDIPGQVHNSDRLIGTQDPDHAPQTPQPSSPGGMTESASARPGSNAKPILPPIPSGRKATTRPK</sequence>
<keyword evidence="1" id="KW-0433">Leucine-rich repeat</keyword>
<dbReference type="GO" id="GO:0004385">
    <property type="term" value="F:GMP kinase activity"/>
    <property type="evidence" value="ECO:0007669"/>
    <property type="project" value="TreeGrafter"/>
</dbReference>
<name>A0A8T3CAH8_9TELE</name>
<feature type="compositionally biased region" description="Polar residues" evidence="4">
    <location>
        <begin position="649"/>
        <end position="660"/>
    </location>
</feature>
<dbReference type="PANTHER" id="PTHR23117">
    <property type="entry name" value="GUANYLATE KINASE-RELATED"/>
    <property type="match status" value="1"/>
</dbReference>
<feature type="compositionally biased region" description="Polar residues" evidence="4">
    <location>
        <begin position="586"/>
        <end position="597"/>
    </location>
</feature>
<dbReference type="CDD" id="cd00071">
    <property type="entry name" value="GMPK"/>
    <property type="match status" value="1"/>
</dbReference>
<evidence type="ECO:0000256" key="4">
    <source>
        <dbReference type="SAM" id="MobiDB-lite"/>
    </source>
</evidence>
<evidence type="ECO:0000259" key="5">
    <source>
        <dbReference type="PROSITE" id="PS50052"/>
    </source>
</evidence>
<feature type="compositionally biased region" description="Polar residues" evidence="4">
    <location>
        <begin position="673"/>
        <end position="689"/>
    </location>
</feature>
<dbReference type="InterPro" id="IPR027417">
    <property type="entry name" value="P-loop_NTPase"/>
</dbReference>
<dbReference type="AlphaFoldDB" id="A0A8T3CAH8"/>
<gene>
    <name evidence="6" type="ORF">AGOR_G00245410</name>
</gene>
<dbReference type="InterPro" id="IPR008144">
    <property type="entry name" value="Guanylate_kin-like_dom"/>
</dbReference>
<evidence type="ECO:0000256" key="3">
    <source>
        <dbReference type="ARBA" id="ARBA00022737"/>
    </source>
</evidence>
<keyword evidence="2" id="KW-0808">Transferase</keyword>
<evidence type="ECO:0000313" key="7">
    <source>
        <dbReference type="Proteomes" id="UP000829720"/>
    </source>
</evidence>
<dbReference type="InterPro" id="IPR001611">
    <property type="entry name" value="Leu-rich_rpt"/>
</dbReference>
<evidence type="ECO:0000256" key="2">
    <source>
        <dbReference type="ARBA" id="ARBA00022679"/>
    </source>
</evidence>
<feature type="compositionally biased region" description="Polar residues" evidence="4">
    <location>
        <begin position="566"/>
        <end position="578"/>
    </location>
</feature>
<dbReference type="Gene3D" id="3.80.10.10">
    <property type="entry name" value="Ribonuclease Inhibitor"/>
    <property type="match status" value="2"/>
</dbReference>
<organism evidence="6 7">
    <name type="scientific">Albula goreensis</name>
    <dbReference type="NCBI Taxonomy" id="1534307"/>
    <lineage>
        <taxon>Eukaryota</taxon>
        <taxon>Metazoa</taxon>
        <taxon>Chordata</taxon>
        <taxon>Craniata</taxon>
        <taxon>Vertebrata</taxon>
        <taxon>Euteleostomi</taxon>
        <taxon>Actinopterygii</taxon>
        <taxon>Neopterygii</taxon>
        <taxon>Teleostei</taxon>
        <taxon>Albuliformes</taxon>
        <taxon>Albulidae</taxon>
        <taxon>Albula</taxon>
    </lineage>
</organism>
<dbReference type="EMBL" id="JAERUA010000025">
    <property type="protein sequence ID" value="KAI1881959.1"/>
    <property type="molecule type" value="Genomic_DNA"/>
</dbReference>
<feature type="compositionally biased region" description="Acidic residues" evidence="4">
    <location>
        <begin position="53"/>
        <end position="68"/>
    </location>
</feature>
<evidence type="ECO:0000313" key="6">
    <source>
        <dbReference type="EMBL" id="KAI1881959.1"/>
    </source>
</evidence>
<accession>A0A8T3CAH8</accession>
<dbReference type="Gene3D" id="3.40.50.300">
    <property type="entry name" value="P-loop containing nucleotide triphosphate hydrolases"/>
    <property type="match status" value="1"/>
</dbReference>
<dbReference type="PROSITE" id="PS50052">
    <property type="entry name" value="GUANYLATE_KINASE_2"/>
    <property type="match status" value="1"/>
</dbReference>
<keyword evidence="3" id="KW-0677">Repeat</keyword>
<comment type="caution">
    <text evidence="6">The sequence shown here is derived from an EMBL/GenBank/DDBJ whole genome shotgun (WGS) entry which is preliminary data.</text>
</comment>
<dbReference type="GO" id="GO:0005829">
    <property type="term" value="C:cytosol"/>
    <property type="evidence" value="ECO:0007669"/>
    <property type="project" value="TreeGrafter"/>
</dbReference>
<feature type="region of interest" description="Disordered" evidence="4">
    <location>
        <begin position="35"/>
        <end position="68"/>
    </location>
</feature>
<feature type="region of interest" description="Disordered" evidence="4">
    <location>
        <begin position="562"/>
        <end position="612"/>
    </location>
</feature>
<feature type="region of interest" description="Disordered" evidence="4">
    <location>
        <begin position="649"/>
        <end position="763"/>
    </location>
</feature>
<protein>
    <recommendedName>
        <fullName evidence="5">Guanylate kinase-like domain-containing protein</fullName>
    </recommendedName>
</protein>
<dbReference type="SMART" id="SM00365">
    <property type="entry name" value="LRR_SD22"/>
    <property type="match status" value="5"/>
</dbReference>
<dbReference type="PANTHER" id="PTHR23117:SF18">
    <property type="entry name" value="LEUCINE-RICH REPEAT AND GUANYLATE KINASE DOMAIN-CONTAINING PROTEIN"/>
    <property type="match status" value="1"/>
</dbReference>
<dbReference type="PROSITE" id="PS51450">
    <property type="entry name" value="LRR"/>
    <property type="match status" value="4"/>
</dbReference>
<proteinExistence type="predicted"/>
<dbReference type="FunFam" id="3.80.10.10:FF:000238">
    <property type="entry name" value="Leucine rich repeats and guanylate kinase domain containing"/>
    <property type="match status" value="1"/>
</dbReference>
<dbReference type="Pfam" id="PF00625">
    <property type="entry name" value="Guanylate_kin"/>
    <property type="match status" value="1"/>
</dbReference>
<dbReference type="InterPro" id="IPR025875">
    <property type="entry name" value="Leu-rich_rpt_4"/>
</dbReference>
<feature type="domain" description="Guanylate kinase-like" evidence="5">
    <location>
        <begin position="370"/>
        <end position="553"/>
    </location>
</feature>